<gene>
    <name evidence="5" type="ORF">ACFSC7_13010</name>
</gene>
<evidence type="ECO:0000256" key="2">
    <source>
        <dbReference type="ARBA" id="ARBA00022679"/>
    </source>
</evidence>
<dbReference type="Gene3D" id="3.40.50.150">
    <property type="entry name" value="Vaccinia Virus protein VP39"/>
    <property type="match status" value="1"/>
</dbReference>
<keyword evidence="6" id="KW-1185">Reference proteome</keyword>
<organism evidence="5 6">
    <name type="scientific">Roseibium aestuarii</name>
    <dbReference type="NCBI Taxonomy" id="2600299"/>
    <lineage>
        <taxon>Bacteria</taxon>
        <taxon>Pseudomonadati</taxon>
        <taxon>Pseudomonadota</taxon>
        <taxon>Alphaproteobacteria</taxon>
        <taxon>Hyphomicrobiales</taxon>
        <taxon>Stappiaceae</taxon>
        <taxon>Roseibium</taxon>
    </lineage>
</organism>
<dbReference type="EMBL" id="JBHUFA010000004">
    <property type="protein sequence ID" value="MFD1696441.1"/>
    <property type="molecule type" value="Genomic_DNA"/>
</dbReference>
<dbReference type="RefSeq" id="WP_149892683.1">
    <property type="nucleotide sequence ID" value="NZ_JBHUFA010000004.1"/>
</dbReference>
<evidence type="ECO:0000313" key="5">
    <source>
        <dbReference type="EMBL" id="MFD1696441.1"/>
    </source>
</evidence>
<feature type="domain" description="Methyltransferase" evidence="4">
    <location>
        <begin position="45"/>
        <end position="137"/>
    </location>
</feature>
<evidence type="ECO:0000256" key="1">
    <source>
        <dbReference type="ARBA" id="ARBA00022603"/>
    </source>
</evidence>
<comment type="caution">
    <text evidence="5">The sequence shown here is derived from an EMBL/GenBank/DDBJ whole genome shotgun (WGS) entry which is preliminary data.</text>
</comment>
<dbReference type="InterPro" id="IPR041698">
    <property type="entry name" value="Methyltransf_25"/>
</dbReference>
<keyword evidence="1 5" id="KW-0489">Methyltransferase</keyword>
<proteinExistence type="predicted"/>
<keyword evidence="3" id="KW-0949">S-adenosyl-L-methionine</keyword>
<dbReference type="EC" id="2.1.1.64" evidence="5"/>
<accession>A0ABW4K0C7</accession>
<sequence length="204" mass="22719">MPQDAITGYESLGPEWIERTEAVDPVKLYGLVLDLLPETLKGLAVLDLGAGSGRDAAWLARRGAVVTAVEPCAPLREAGQARHRAIPIHWVDDRFPNLSRVTQRYGLILVTGVWHHLDEAEQPLAFQRLAQLLAPGGRLVMALRHGEAAAHHINFLIDEDALLSWAEAFGLRTLRRKQAQSQGDWNLSHGVRWTWLVLERPEPS</sequence>
<dbReference type="PANTHER" id="PTHR43464">
    <property type="entry name" value="METHYLTRANSFERASE"/>
    <property type="match status" value="1"/>
</dbReference>
<dbReference type="CDD" id="cd02440">
    <property type="entry name" value="AdoMet_MTases"/>
    <property type="match status" value="1"/>
</dbReference>
<dbReference type="PANTHER" id="PTHR43464:SF19">
    <property type="entry name" value="UBIQUINONE BIOSYNTHESIS O-METHYLTRANSFERASE, MITOCHONDRIAL"/>
    <property type="match status" value="1"/>
</dbReference>
<dbReference type="EC" id="2.1.1.222" evidence="5"/>
<evidence type="ECO:0000259" key="4">
    <source>
        <dbReference type="Pfam" id="PF13649"/>
    </source>
</evidence>
<dbReference type="SUPFAM" id="SSF53335">
    <property type="entry name" value="S-adenosyl-L-methionine-dependent methyltransferases"/>
    <property type="match status" value="1"/>
</dbReference>
<dbReference type="Pfam" id="PF13649">
    <property type="entry name" value="Methyltransf_25"/>
    <property type="match status" value="1"/>
</dbReference>
<keyword evidence="2 5" id="KW-0808">Transferase</keyword>
<dbReference type="GO" id="GO:0061542">
    <property type="term" value="F:3-demethylubiquinol 3-O-methyltransferase activity"/>
    <property type="evidence" value="ECO:0007669"/>
    <property type="project" value="UniProtKB-EC"/>
</dbReference>
<dbReference type="Proteomes" id="UP001597327">
    <property type="component" value="Unassembled WGS sequence"/>
</dbReference>
<dbReference type="GO" id="GO:0032259">
    <property type="term" value="P:methylation"/>
    <property type="evidence" value="ECO:0007669"/>
    <property type="project" value="UniProtKB-KW"/>
</dbReference>
<dbReference type="InterPro" id="IPR029063">
    <property type="entry name" value="SAM-dependent_MTases_sf"/>
</dbReference>
<dbReference type="GO" id="GO:0102208">
    <property type="term" value="F:2-polyprenyl-6-hydroxyphenol methylase activity"/>
    <property type="evidence" value="ECO:0007669"/>
    <property type="project" value="UniProtKB-EC"/>
</dbReference>
<evidence type="ECO:0000313" key="6">
    <source>
        <dbReference type="Proteomes" id="UP001597327"/>
    </source>
</evidence>
<protein>
    <submittedName>
        <fullName evidence="5">Class I SAM-dependent methyltransferase</fullName>
        <ecNumber evidence="5">2.1.1.222</ecNumber>
        <ecNumber evidence="5">2.1.1.64</ecNumber>
    </submittedName>
</protein>
<name>A0ABW4K0C7_9HYPH</name>
<evidence type="ECO:0000256" key="3">
    <source>
        <dbReference type="ARBA" id="ARBA00022691"/>
    </source>
</evidence>
<reference evidence="6" key="1">
    <citation type="journal article" date="2019" name="Int. J. Syst. Evol. Microbiol.">
        <title>The Global Catalogue of Microorganisms (GCM) 10K type strain sequencing project: providing services to taxonomists for standard genome sequencing and annotation.</title>
        <authorList>
            <consortium name="The Broad Institute Genomics Platform"/>
            <consortium name="The Broad Institute Genome Sequencing Center for Infectious Disease"/>
            <person name="Wu L."/>
            <person name="Ma J."/>
        </authorList>
    </citation>
    <scope>NUCLEOTIDE SEQUENCE [LARGE SCALE GENOMIC DNA]</scope>
    <source>
        <strain evidence="6">JCM 3369</strain>
    </source>
</reference>